<evidence type="ECO:0000313" key="3">
    <source>
        <dbReference type="EMBL" id="CAA7395541.1"/>
    </source>
</evidence>
<feature type="compositionally biased region" description="Acidic residues" evidence="1">
    <location>
        <begin position="26"/>
        <end position="35"/>
    </location>
</feature>
<sequence>MAEVSTAGRGAPPGASAESCSRYDDDGGDGDGDESETARSEDCSFRDLVPSVPAKP</sequence>
<proteinExistence type="predicted"/>
<reference evidence="3" key="1">
    <citation type="submission" date="2020-02" db="EMBL/GenBank/DDBJ databases">
        <authorList>
            <person name="Scholz U."/>
            <person name="Mascher M."/>
            <person name="Fiebig A."/>
        </authorList>
    </citation>
    <scope>NUCLEOTIDE SEQUENCE</scope>
</reference>
<protein>
    <submittedName>
        <fullName evidence="3">Uncharacterized protein</fullName>
    </submittedName>
</protein>
<dbReference type="AlphaFoldDB" id="A0A7I8KCV9"/>
<keyword evidence="4" id="KW-1185">Reference proteome</keyword>
<dbReference type="EMBL" id="LR743591">
    <property type="protein sequence ID" value="CAA2619499.1"/>
    <property type="molecule type" value="Genomic_DNA"/>
</dbReference>
<gene>
    <name evidence="2" type="ORF">SI7747_04005666</name>
    <name evidence="3" type="ORF">SI8410_04006202</name>
</gene>
<dbReference type="Proteomes" id="UP000663760">
    <property type="component" value="Chromosome 4"/>
</dbReference>
<evidence type="ECO:0000313" key="4">
    <source>
        <dbReference type="Proteomes" id="UP000663760"/>
    </source>
</evidence>
<name>A0A7I8KCV9_SPIIN</name>
<evidence type="ECO:0000256" key="1">
    <source>
        <dbReference type="SAM" id="MobiDB-lite"/>
    </source>
</evidence>
<dbReference type="EMBL" id="LR746267">
    <property type="protein sequence ID" value="CAA7395541.1"/>
    <property type="molecule type" value="Genomic_DNA"/>
</dbReference>
<feature type="compositionally biased region" description="Basic and acidic residues" evidence="1">
    <location>
        <begin position="36"/>
        <end position="45"/>
    </location>
</feature>
<organism evidence="3 4">
    <name type="scientific">Spirodela intermedia</name>
    <name type="common">Intermediate duckweed</name>
    <dbReference type="NCBI Taxonomy" id="51605"/>
    <lineage>
        <taxon>Eukaryota</taxon>
        <taxon>Viridiplantae</taxon>
        <taxon>Streptophyta</taxon>
        <taxon>Embryophyta</taxon>
        <taxon>Tracheophyta</taxon>
        <taxon>Spermatophyta</taxon>
        <taxon>Magnoliopsida</taxon>
        <taxon>Liliopsida</taxon>
        <taxon>Araceae</taxon>
        <taxon>Lemnoideae</taxon>
        <taxon>Spirodela</taxon>
    </lineage>
</organism>
<evidence type="ECO:0000313" key="2">
    <source>
        <dbReference type="EMBL" id="CAA2619499.1"/>
    </source>
</evidence>
<accession>A0A7I8KCV9</accession>
<feature type="region of interest" description="Disordered" evidence="1">
    <location>
        <begin position="1"/>
        <end position="56"/>
    </location>
</feature>